<evidence type="ECO:0000256" key="1">
    <source>
        <dbReference type="ARBA" id="ARBA00022670"/>
    </source>
</evidence>
<dbReference type="SUPFAM" id="SSF52266">
    <property type="entry name" value="SGNH hydrolase"/>
    <property type="match status" value="1"/>
</dbReference>
<keyword evidence="3" id="KW-0378">Hydrolase</keyword>
<dbReference type="RefSeq" id="XP_052130192.1">
    <property type="nucleotide sequence ID" value="XM_052274232.1"/>
</dbReference>
<dbReference type="InterPro" id="IPR009003">
    <property type="entry name" value="Peptidase_S1_PA"/>
</dbReference>
<dbReference type="SUPFAM" id="SSF50494">
    <property type="entry name" value="Trypsin-like serine proteases"/>
    <property type="match status" value="1"/>
</dbReference>
<feature type="domain" description="Clip" evidence="7">
    <location>
        <begin position="45"/>
        <end position="102"/>
    </location>
</feature>
<dbReference type="KEGG" id="foc:113215365"/>
<dbReference type="Proteomes" id="UP000504606">
    <property type="component" value="Unplaced"/>
</dbReference>
<feature type="compositionally biased region" description="Basic and acidic residues" evidence="6">
    <location>
        <begin position="47"/>
        <end position="56"/>
    </location>
</feature>
<evidence type="ECO:0000313" key="9">
    <source>
        <dbReference type="RefSeq" id="XP_052130192.1"/>
    </source>
</evidence>
<dbReference type="InterPro" id="IPR036514">
    <property type="entry name" value="SGNH_hydro_sf"/>
</dbReference>
<dbReference type="InterPro" id="IPR013830">
    <property type="entry name" value="SGNH_hydro"/>
</dbReference>
<evidence type="ECO:0000313" key="8">
    <source>
        <dbReference type="Proteomes" id="UP000504606"/>
    </source>
</evidence>
<gene>
    <name evidence="9" type="primary">LOC113215365</name>
</gene>
<dbReference type="Pfam" id="PF13472">
    <property type="entry name" value="Lipase_GDSL_2"/>
    <property type="match status" value="1"/>
</dbReference>
<proteinExistence type="predicted"/>
<dbReference type="InterPro" id="IPR022700">
    <property type="entry name" value="CLIP"/>
</dbReference>
<accession>A0A9C6X6V3</accession>
<keyword evidence="1" id="KW-0645">Protease</keyword>
<sequence length="347" mass="39287">MTKGFKKEYWARPRRGRALLGRAGPRVEQLRARPRQLNSWEHHQRRGVPDPGREDGTGACIPVTQCPPLVALLRNKPVSKENVEFLQRSHCGFQISTPLVCCPRTADRVPNRPHPPRPHPPRPQPQPQPRPTPQPTRRPPPRPAEGDASAGHRNMHLLPVGECGIQTSERIFGGNETDLGEFPWMALLQYRNRKRRNLAMAGSLAKSGAQIHTILKLARQEEASFKNALVWVGINDLAMGNTDTSKVTQGMADLVSHLRRRCHHVYVCNLPPCPRFPAEHDIHHKIKRFNDKLAETCLRATNVTVINLHGICSTDDGRVRTSMFERFPYLSMQIHHLQGADMHLLQM</sequence>
<name>A0A9C6X6V3_FRAOC</name>
<dbReference type="Gene3D" id="3.30.1640.30">
    <property type="match status" value="1"/>
</dbReference>
<keyword evidence="4" id="KW-0720">Serine protease</keyword>
<evidence type="ECO:0000256" key="6">
    <source>
        <dbReference type="SAM" id="MobiDB-lite"/>
    </source>
</evidence>
<keyword evidence="2" id="KW-0732">Signal</keyword>
<dbReference type="OrthoDB" id="6652883at2759"/>
<evidence type="ECO:0000259" key="7">
    <source>
        <dbReference type="PROSITE" id="PS51888"/>
    </source>
</evidence>
<evidence type="ECO:0000256" key="2">
    <source>
        <dbReference type="ARBA" id="ARBA00022729"/>
    </source>
</evidence>
<keyword evidence="5" id="KW-1015">Disulfide bond</keyword>
<dbReference type="SMART" id="SM00680">
    <property type="entry name" value="CLIP"/>
    <property type="match status" value="1"/>
</dbReference>
<dbReference type="GO" id="GO:0006508">
    <property type="term" value="P:proteolysis"/>
    <property type="evidence" value="ECO:0007669"/>
    <property type="project" value="UniProtKB-KW"/>
</dbReference>
<feature type="compositionally biased region" description="Pro residues" evidence="6">
    <location>
        <begin position="121"/>
        <end position="143"/>
    </location>
</feature>
<dbReference type="GeneID" id="113215365"/>
<organism evidence="8 9">
    <name type="scientific">Frankliniella occidentalis</name>
    <name type="common">Western flower thrips</name>
    <name type="synonym">Euthrips occidentalis</name>
    <dbReference type="NCBI Taxonomy" id="133901"/>
    <lineage>
        <taxon>Eukaryota</taxon>
        <taxon>Metazoa</taxon>
        <taxon>Ecdysozoa</taxon>
        <taxon>Arthropoda</taxon>
        <taxon>Hexapoda</taxon>
        <taxon>Insecta</taxon>
        <taxon>Pterygota</taxon>
        <taxon>Neoptera</taxon>
        <taxon>Paraneoptera</taxon>
        <taxon>Thysanoptera</taxon>
        <taxon>Terebrantia</taxon>
        <taxon>Thripoidea</taxon>
        <taxon>Thripidae</taxon>
        <taxon>Frankliniella</taxon>
    </lineage>
</organism>
<feature type="region of interest" description="Disordered" evidence="6">
    <location>
        <begin position="104"/>
        <end position="152"/>
    </location>
</feature>
<evidence type="ECO:0000256" key="5">
    <source>
        <dbReference type="ARBA" id="ARBA00023157"/>
    </source>
</evidence>
<dbReference type="PROSITE" id="PS51888">
    <property type="entry name" value="CLIP"/>
    <property type="match status" value="1"/>
</dbReference>
<dbReference type="AlphaFoldDB" id="A0A9C6X6V3"/>
<evidence type="ECO:0000256" key="4">
    <source>
        <dbReference type="ARBA" id="ARBA00022825"/>
    </source>
</evidence>
<dbReference type="Gene3D" id="3.40.50.1110">
    <property type="entry name" value="SGNH hydrolase"/>
    <property type="match status" value="1"/>
</dbReference>
<feature type="region of interest" description="Disordered" evidence="6">
    <location>
        <begin position="36"/>
        <end position="58"/>
    </location>
</feature>
<evidence type="ECO:0000256" key="3">
    <source>
        <dbReference type="ARBA" id="ARBA00022801"/>
    </source>
</evidence>
<dbReference type="InterPro" id="IPR038565">
    <property type="entry name" value="CLIP_sf"/>
</dbReference>
<dbReference type="GO" id="GO:0008236">
    <property type="term" value="F:serine-type peptidase activity"/>
    <property type="evidence" value="ECO:0007669"/>
    <property type="project" value="UniProtKB-KW"/>
</dbReference>
<dbReference type="Pfam" id="PF12032">
    <property type="entry name" value="CLIP"/>
    <property type="match status" value="1"/>
</dbReference>
<protein>
    <submittedName>
        <fullName evidence="9">Uncharacterized protein LOC113215365</fullName>
    </submittedName>
</protein>
<keyword evidence="8" id="KW-1185">Reference proteome</keyword>
<reference evidence="9" key="1">
    <citation type="submission" date="2025-08" db="UniProtKB">
        <authorList>
            <consortium name="RefSeq"/>
        </authorList>
    </citation>
    <scope>IDENTIFICATION</scope>
    <source>
        <tissue evidence="9">Whole organism</tissue>
    </source>
</reference>